<dbReference type="SUPFAM" id="SSF55729">
    <property type="entry name" value="Acyl-CoA N-acyltransferases (Nat)"/>
    <property type="match status" value="1"/>
</dbReference>
<evidence type="ECO:0000313" key="3">
    <source>
        <dbReference type="EMBL" id="QUC18369.1"/>
    </source>
</evidence>
<evidence type="ECO:0000313" key="2">
    <source>
        <dbReference type="EMBL" id="GAO14404.1"/>
    </source>
</evidence>
<reference evidence="2" key="1">
    <citation type="journal article" date="2016" name="Genome Announc.">
        <title>Genome Sequence of Ustilaginoidea virens IPU010, a Rice Pathogenic Fungus Causing False Smut.</title>
        <authorList>
            <person name="Kumagai T."/>
            <person name="Ishii T."/>
            <person name="Terai G."/>
            <person name="Umemura M."/>
            <person name="Machida M."/>
            <person name="Asai K."/>
        </authorList>
    </citation>
    <scope>NUCLEOTIDE SEQUENCE [LARGE SCALE GENOMIC DNA]</scope>
    <source>
        <strain evidence="2">IPU010</strain>
    </source>
</reference>
<dbReference type="GO" id="GO:0016747">
    <property type="term" value="F:acyltransferase activity, transferring groups other than amino-acyl groups"/>
    <property type="evidence" value="ECO:0007669"/>
    <property type="project" value="InterPro"/>
</dbReference>
<protein>
    <recommendedName>
        <fullName evidence="1">N-acetyltransferase domain-containing protein</fullName>
    </recommendedName>
</protein>
<evidence type="ECO:0000313" key="5">
    <source>
        <dbReference type="Proteomes" id="UP000054053"/>
    </source>
</evidence>
<reference evidence="5" key="2">
    <citation type="journal article" date="2016" name="Genome Announc.">
        <title>Genome sequence of Ustilaginoidea virens IPU010, a rice pathogenic fungus causing false smut.</title>
        <authorList>
            <person name="Kumagai T."/>
            <person name="Ishii T."/>
            <person name="Terai G."/>
            <person name="Umemura M."/>
            <person name="Machida M."/>
            <person name="Asai K."/>
        </authorList>
    </citation>
    <scope>NUCLEOTIDE SEQUENCE [LARGE SCALE GENOMIC DNA]</scope>
    <source>
        <strain evidence="5">IPU010</strain>
    </source>
</reference>
<dbReference type="InterPro" id="IPR052523">
    <property type="entry name" value="Trichothecene_AcTrans"/>
</dbReference>
<reference evidence="3" key="3">
    <citation type="submission" date="2020-03" db="EMBL/GenBank/DDBJ databases">
        <title>A mixture of massive structural variations and highly conserved coding sequences in Ustilaginoidea virens genome.</title>
        <authorList>
            <person name="Zhang K."/>
            <person name="Zhao Z."/>
            <person name="Zhang Z."/>
            <person name="Li Y."/>
            <person name="Hsiang T."/>
            <person name="Sun W."/>
        </authorList>
    </citation>
    <scope>NUCLEOTIDE SEQUENCE</scope>
    <source>
        <strain evidence="3">UV-8b</strain>
    </source>
</reference>
<dbReference type="GeneID" id="66063388"/>
<dbReference type="InterPro" id="IPR016181">
    <property type="entry name" value="Acyl_CoA_acyltransferase"/>
</dbReference>
<dbReference type="Pfam" id="PF13508">
    <property type="entry name" value="Acetyltransf_7"/>
    <property type="match status" value="1"/>
</dbReference>
<dbReference type="HOGENOM" id="CLU_060131_0_0_1"/>
<feature type="domain" description="N-acetyltransferase" evidence="1">
    <location>
        <begin position="134"/>
        <end position="187"/>
    </location>
</feature>
<dbReference type="EMBL" id="BBTG02000045">
    <property type="protein sequence ID" value="GAO14404.1"/>
    <property type="molecule type" value="Genomic_DNA"/>
</dbReference>
<dbReference type="AlphaFoldDB" id="A0A063C877"/>
<sequence>MGHVVLPALIPDIRRVYDVYFAAFEHDLMGRIMLDIIFPGSQITAEGFRKAHTAGTLQYWHTSTEQYTVKCVDTSSGETIGMGLTDVYLRERSPEQRRNHGVTWLEGEHRERAEKVLNPLWEMREKLFGGRPYIYCHVIAVDPKHQGRKAGKALVQWWNQLSELTGLPAYLESSPSTANLYKKMGYELLPEKITHKAEVLGTETDIEVPLMVKMPPAAGGMTFDEWRQKGYPEFPALPLASP</sequence>
<dbReference type="Proteomes" id="UP000027002">
    <property type="component" value="Chromosome 2"/>
</dbReference>
<accession>A0A063C877</accession>
<dbReference type="PANTHER" id="PTHR42791">
    <property type="entry name" value="GNAT FAMILY ACETYLTRANSFERASE"/>
    <property type="match status" value="1"/>
</dbReference>
<keyword evidence="4" id="KW-1185">Reference proteome</keyword>
<dbReference type="EMBL" id="CP072754">
    <property type="protein sequence ID" value="QUC18369.1"/>
    <property type="molecule type" value="Genomic_DNA"/>
</dbReference>
<evidence type="ECO:0000313" key="4">
    <source>
        <dbReference type="Proteomes" id="UP000027002"/>
    </source>
</evidence>
<gene>
    <name evidence="3" type="ORF">UV8b_02610</name>
    <name evidence="2" type="ORF">UVI_02055270</name>
</gene>
<name>A0A063C877_USTVR</name>
<organism evidence="2 5">
    <name type="scientific">Ustilaginoidea virens</name>
    <name type="common">Rice false smut fungus</name>
    <name type="synonym">Villosiclava virens</name>
    <dbReference type="NCBI Taxonomy" id="1159556"/>
    <lineage>
        <taxon>Eukaryota</taxon>
        <taxon>Fungi</taxon>
        <taxon>Dikarya</taxon>
        <taxon>Ascomycota</taxon>
        <taxon>Pezizomycotina</taxon>
        <taxon>Sordariomycetes</taxon>
        <taxon>Hypocreomycetidae</taxon>
        <taxon>Hypocreales</taxon>
        <taxon>Clavicipitaceae</taxon>
        <taxon>Ustilaginoidea</taxon>
    </lineage>
</organism>
<evidence type="ECO:0000259" key="1">
    <source>
        <dbReference type="Pfam" id="PF13508"/>
    </source>
</evidence>
<dbReference type="RefSeq" id="XP_042996042.1">
    <property type="nucleotide sequence ID" value="XM_043140108.1"/>
</dbReference>
<dbReference type="PANTHER" id="PTHR42791:SF17">
    <property type="entry name" value="ACETYLTRANSFERASE, GNAT FAMILY FAMILY (AFU_ORTHOLOGUE AFUA_8G05690)"/>
    <property type="match status" value="1"/>
</dbReference>
<dbReference type="InterPro" id="IPR000182">
    <property type="entry name" value="GNAT_dom"/>
</dbReference>
<proteinExistence type="predicted"/>
<dbReference type="KEGG" id="uvi:66063388"/>
<dbReference type="STRING" id="1159556.A0A063C877"/>
<dbReference type="OrthoDB" id="196847at2759"/>
<dbReference type="Gene3D" id="3.40.630.30">
    <property type="match status" value="1"/>
</dbReference>
<dbReference type="Proteomes" id="UP000054053">
    <property type="component" value="Unassembled WGS sequence"/>
</dbReference>